<dbReference type="GO" id="GO:0005829">
    <property type="term" value="C:cytosol"/>
    <property type="evidence" value="ECO:0007669"/>
    <property type="project" value="TreeGrafter"/>
</dbReference>
<comment type="caution">
    <text evidence="7">The sequence shown here is derived from an EMBL/GenBank/DDBJ whole genome shotgun (WGS) entry which is preliminary data.</text>
</comment>
<gene>
    <name evidence="7" type="ORF">ENV67_05820</name>
</gene>
<keyword evidence="2" id="KW-0645">Protease</keyword>
<comment type="similarity">
    <text evidence="1">Belongs to the peptidase S9A family.</text>
</comment>
<keyword evidence="4" id="KW-0720">Serine protease</keyword>
<dbReference type="GO" id="GO:0004252">
    <property type="term" value="F:serine-type endopeptidase activity"/>
    <property type="evidence" value="ECO:0007669"/>
    <property type="project" value="InterPro"/>
</dbReference>
<evidence type="ECO:0000313" key="7">
    <source>
        <dbReference type="EMBL" id="HGW92040.1"/>
    </source>
</evidence>
<dbReference type="Gene3D" id="2.130.10.120">
    <property type="entry name" value="Prolyl oligopeptidase, N-terminal domain"/>
    <property type="match status" value="1"/>
</dbReference>
<evidence type="ECO:0000256" key="3">
    <source>
        <dbReference type="ARBA" id="ARBA00022801"/>
    </source>
</evidence>
<evidence type="ECO:0000256" key="4">
    <source>
        <dbReference type="ARBA" id="ARBA00022825"/>
    </source>
</evidence>
<proteinExistence type="inferred from homology"/>
<feature type="domain" description="Peptidase S9A N-terminal" evidence="6">
    <location>
        <begin position="17"/>
        <end position="396"/>
    </location>
</feature>
<evidence type="ECO:0000259" key="6">
    <source>
        <dbReference type="Pfam" id="PF02897"/>
    </source>
</evidence>
<dbReference type="SUPFAM" id="SSF53474">
    <property type="entry name" value="alpha/beta-Hydrolases"/>
    <property type="match status" value="1"/>
</dbReference>
<dbReference type="SUPFAM" id="SSF50993">
    <property type="entry name" value="Peptidase/esterase 'gauge' domain"/>
    <property type="match status" value="1"/>
</dbReference>
<dbReference type="Gene3D" id="3.40.50.1820">
    <property type="entry name" value="alpha/beta hydrolase"/>
    <property type="match status" value="1"/>
</dbReference>
<dbReference type="EMBL" id="DTHG01000075">
    <property type="protein sequence ID" value="HGW92040.1"/>
    <property type="molecule type" value="Genomic_DNA"/>
</dbReference>
<dbReference type="PANTHER" id="PTHR42881">
    <property type="entry name" value="PROLYL ENDOPEPTIDASE"/>
    <property type="match status" value="1"/>
</dbReference>
<keyword evidence="3" id="KW-0378">Hydrolase</keyword>
<dbReference type="PRINTS" id="PR00862">
    <property type="entry name" value="PROLIGOPTASE"/>
</dbReference>
<evidence type="ECO:0000256" key="2">
    <source>
        <dbReference type="ARBA" id="ARBA00022670"/>
    </source>
</evidence>
<dbReference type="InterPro" id="IPR002470">
    <property type="entry name" value="Peptidase_S9A"/>
</dbReference>
<dbReference type="InterPro" id="IPR023302">
    <property type="entry name" value="Pept_S9A_N"/>
</dbReference>
<accession>A0A7C4YD34</accession>
<sequence>MIIILLLNMHKIKEVISIDTIFGYEIIDRFKYLEDLNNKDTKNFVKEQNQRFKKFINSIKGKEILKKEIEELILQETISLPFRIGNRYFFYRRFKENHSILYYSDDTLDLMSKNIAIDPNKFSKDGTISLDFAVPSLDGSLIAFGKSKGGDENTKIFVLDLNKKKLMKDVIENAKWTSIVWDKNGFYYTRNEKKDGYKPVLYYHRLGENPENDKYIYGKDLPDGKFIEVSSSSDSKYIFMKIGEWTKEDVYFKNMDDEDFKPLFTGKDGTFQVDIFDDKIIFSTTYKAPKGALFITPIENYNEDNWKVVFKSDSEIIQYFGICGGSIVLLTKENTYSRVKIFDMDGNFKEEIKLPEKGTVYFSGKYDDDKMLISFESFSYPRSIFLYSLKNNSMEKIWSQKFDITDIEQKFIFVQSKDGKNIPVYIIHKKGIKEDGKNPVWLTGYGGFSLGISPHFSSTIIPWIKRGGIFVVAGIRGGNEYGEEWHKEGMREKKINVFNDFISVAEYLNRTYTSPDLLCISGGSNGGLLMGAMITKRPDLFKCVICSNPLLDMIKYHKFTVGYIWKEEYGDPDKEEDFKFLYSYSPYHNIKEDVEYPIILFWTSENDTRVHPAHALKMAARIMNINKKNPVYLYMERKTGHGGGKPVKMIIEDIVDNMLFMMFNVGMKIE</sequence>
<dbReference type="GO" id="GO:0006508">
    <property type="term" value="P:proteolysis"/>
    <property type="evidence" value="ECO:0007669"/>
    <property type="project" value="UniProtKB-KW"/>
</dbReference>
<name>A0A7C4YD34_UNCW3</name>
<protein>
    <submittedName>
        <fullName evidence="7">S9 family peptidase</fullName>
    </submittedName>
</protein>
<dbReference type="Pfam" id="PF00326">
    <property type="entry name" value="Peptidase_S9"/>
    <property type="match status" value="1"/>
</dbReference>
<organism evidence="7">
    <name type="scientific">candidate division WOR-3 bacterium</name>
    <dbReference type="NCBI Taxonomy" id="2052148"/>
    <lineage>
        <taxon>Bacteria</taxon>
        <taxon>Bacteria division WOR-3</taxon>
    </lineage>
</organism>
<feature type="domain" description="Peptidase S9 prolyl oligopeptidase catalytic" evidence="5">
    <location>
        <begin position="454"/>
        <end position="653"/>
    </location>
</feature>
<evidence type="ECO:0000259" key="5">
    <source>
        <dbReference type="Pfam" id="PF00326"/>
    </source>
</evidence>
<dbReference type="InterPro" id="IPR029058">
    <property type="entry name" value="AB_hydrolase_fold"/>
</dbReference>
<dbReference type="InterPro" id="IPR051167">
    <property type="entry name" value="Prolyl_oligopep/macrocyclase"/>
</dbReference>
<dbReference type="PANTHER" id="PTHR42881:SF13">
    <property type="entry name" value="PROLYL ENDOPEPTIDASE"/>
    <property type="match status" value="1"/>
</dbReference>
<dbReference type="AlphaFoldDB" id="A0A7C4YD34"/>
<evidence type="ECO:0000256" key="1">
    <source>
        <dbReference type="ARBA" id="ARBA00005228"/>
    </source>
</evidence>
<dbReference type="FunFam" id="3.40.50.1820:FF:000005">
    <property type="entry name" value="Prolyl endopeptidase"/>
    <property type="match status" value="1"/>
</dbReference>
<dbReference type="Pfam" id="PF02897">
    <property type="entry name" value="Peptidase_S9_N"/>
    <property type="match status" value="1"/>
</dbReference>
<dbReference type="GO" id="GO:0070012">
    <property type="term" value="F:oligopeptidase activity"/>
    <property type="evidence" value="ECO:0007669"/>
    <property type="project" value="TreeGrafter"/>
</dbReference>
<dbReference type="InterPro" id="IPR001375">
    <property type="entry name" value="Peptidase_S9_cat"/>
</dbReference>
<reference evidence="7" key="1">
    <citation type="journal article" date="2020" name="mSystems">
        <title>Genome- and Community-Level Interaction Insights into Carbon Utilization and Element Cycling Functions of Hydrothermarchaeota in Hydrothermal Sediment.</title>
        <authorList>
            <person name="Zhou Z."/>
            <person name="Liu Y."/>
            <person name="Xu W."/>
            <person name="Pan J."/>
            <person name="Luo Z.H."/>
            <person name="Li M."/>
        </authorList>
    </citation>
    <scope>NUCLEOTIDE SEQUENCE [LARGE SCALE GENOMIC DNA]</scope>
    <source>
        <strain evidence="7">SpSt-780</strain>
    </source>
</reference>